<organism evidence="11 14">
    <name type="scientific">Pectobacterium parmentieri</name>
    <dbReference type="NCBI Taxonomy" id="1905730"/>
    <lineage>
        <taxon>Bacteria</taxon>
        <taxon>Pseudomonadati</taxon>
        <taxon>Pseudomonadota</taxon>
        <taxon>Gammaproteobacteria</taxon>
        <taxon>Enterobacterales</taxon>
        <taxon>Pectobacteriaceae</taxon>
        <taxon>Pectobacterium</taxon>
    </lineage>
</organism>
<evidence type="ECO:0000256" key="2">
    <source>
        <dbReference type="ARBA" id="ARBA00022448"/>
    </source>
</evidence>
<dbReference type="OrthoDB" id="9810134at2"/>
<dbReference type="GO" id="GO:0005886">
    <property type="term" value="C:plasma membrane"/>
    <property type="evidence" value="ECO:0007669"/>
    <property type="project" value="UniProtKB-SubCell"/>
</dbReference>
<feature type="transmembrane region" description="Helical" evidence="8">
    <location>
        <begin position="144"/>
        <end position="163"/>
    </location>
</feature>
<name>A0A0H3I538_PECPM</name>
<dbReference type="InterPro" id="IPR050835">
    <property type="entry name" value="ABC_transporter_sub-D"/>
</dbReference>
<feature type="domain" description="ABC transporter" evidence="9">
    <location>
        <begin position="358"/>
        <end position="557"/>
    </location>
</feature>
<keyword evidence="2" id="KW-0813">Transport</keyword>
<dbReference type="PROSITE" id="PS00211">
    <property type="entry name" value="ABC_TRANSPORTER_1"/>
    <property type="match status" value="1"/>
</dbReference>
<feature type="transmembrane region" description="Helical" evidence="8">
    <location>
        <begin position="71"/>
        <end position="88"/>
    </location>
</feature>
<keyword evidence="3 8" id="KW-0812">Transmembrane</keyword>
<evidence type="ECO:0000313" key="13">
    <source>
        <dbReference type="EMBL" id="RKO74067.1"/>
    </source>
</evidence>
<reference evidence="11 14" key="1">
    <citation type="journal article" date="2012" name="J. Bacteriol.">
        <title>Genome sequence of Pectobacterium sp. strain SCC3193.</title>
        <authorList>
            <person name="Koskinen J.P."/>
            <person name="Laine P."/>
            <person name="Niemi O."/>
            <person name="Nykyri J."/>
            <person name="Harjunpaa H."/>
            <person name="Auvinen P."/>
            <person name="Paulin L."/>
            <person name="Pirhonen M."/>
            <person name="Palva T."/>
            <person name="Holm L."/>
        </authorList>
    </citation>
    <scope>NUCLEOTIDE SEQUENCE [LARGE SCALE GENOMIC DNA]</scope>
    <source>
        <strain evidence="11 14">SCC3193</strain>
    </source>
</reference>
<evidence type="ECO:0000313" key="16">
    <source>
        <dbReference type="Proteomes" id="UP001194579"/>
    </source>
</evidence>
<reference evidence="12" key="5">
    <citation type="submission" date="2024-05" db="EMBL/GenBank/DDBJ databases">
        <title>Identification of Pectobacterium versatile causing blackleg of potato from New York State with a whole genome sequencing approach.</title>
        <authorList>
            <person name="Ma X."/>
            <person name="Swingle B."/>
        </authorList>
    </citation>
    <scope>NUCLEOTIDE SEQUENCE</scope>
    <source>
        <strain evidence="12">NY1588A</strain>
    </source>
</reference>
<sequence length="557" mass="63334">MKKISVQFVDLCRPFWGGKRSWQAWLLLFIAIGMGGMIVYLNVLLNEWSKTFYDALGAFDGSLLLSLMKEYGIYILLYIGSIVYQEWFTKLLIIRWRSALTAELVESWLAKRAFYRMSVAGKIDNPDQRIAEDINLFVDKAVSLVVEFLIVTARLFSFVVILWGLSGVQRFMLFGEEWVIKGYLVWIAILYTLIGSLITHVVGKRLHDINYDKQKAEADFRAALLRKHDNAEQIALYGGEAQEKRHLQRHFSAIVLNWGRFMNAERNLGFFTTGYMRVSQIVPVFAALPAFLSKTVTLGGLMQIRGAFAQVHGALSWFIHKYKEFVILSASMARLSQFKEEIKRHQSEQADAPVGQDLRIEQLSFTTPQGSPLLQNVDLSCEAGSWSKFSGRSGLGKSTLLRTLHGLWPYYDGRWQSLEGRSLLLPQQSYLGQGTLAEILCYPHPPLADSEMLRQTLDSVGLGAWRDRLDEQLNWDRVFSGGERQRVAFARALIAKPDTLYLDEATSNLDHDSARQLLALVKLALPMCTVVAITHQTELDDLFPHRYDLTDFASPRS</sequence>
<evidence type="ECO:0000313" key="15">
    <source>
        <dbReference type="Proteomes" id="UP000269665"/>
    </source>
</evidence>
<dbReference type="InterPro" id="IPR017871">
    <property type="entry name" value="ABC_transporter-like_CS"/>
</dbReference>
<keyword evidence="16" id="KW-1185">Reference proteome</keyword>
<comment type="subcellular location">
    <subcellularLocation>
        <location evidence="1">Cell membrane</location>
        <topology evidence="1">Multi-pass membrane protein</topology>
    </subcellularLocation>
</comment>
<dbReference type="SUPFAM" id="SSF90123">
    <property type="entry name" value="ABC transporter transmembrane region"/>
    <property type="match status" value="1"/>
</dbReference>
<dbReference type="HOGENOM" id="CLU_007587_6_1_6"/>
<evidence type="ECO:0000256" key="5">
    <source>
        <dbReference type="ARBA" id="ARBA00022840"/>
    </source>
</evidence>
<dbReference type="PROSITE" id="PS50929">
    <property type="entry name" value="ABC_TM1F"/>
    <property type="match status" value="1"/>
</dbReference>
<evidence type="ECO:0000259" key="9">
    <source>
        <dbReference type="PROSITE" id="PS50893"/>
    </source>
</evidence>
<evidence type="ECO:0000313" key="11">
    <source>
        <dbReference type="EMBL" id="AFI89010.1"/>
    </source>
</evidence>
<dbReference type="InterPro" id="IPR027417">
    <property type="entry name" value="P-loop_NTPase"/>
</dbReference>
<dbReference type="SUPFAM" id="SSF52540">
    <property type="entry name" value="P-loop containing nucleoside triphosphate hydrolases"/>
    <property type="match status" value="1"/>
</dbReference>
<dbReference type="InterPro" id="IPR011527">
    <property type="entry name" value="ABC1_TM_dom"/>
</dbReference>
<evidence type="ECO:0000256" key="4">
    <source>
        <dbReference type="ARBA" id="ARBA00022741"/>
    </source>
</evidence>
<dbReference type="OMA" id="IHDMYLD"/>
<dbReference type="STRING" id="1905730.W5S_0892"/>
<dbReference type="Pfam" id="PF06472">
    <property type="entry name" value="ABC_membrane_2"/>
    <property type="match status" value="1"/>
</dbReference>
<dbReference type="KEGG" id="pec:W5S_0892"/>
<dbReference type="KEGG" id="ppar:A8F97_13940"/>
<evidence type="ECO:0000256" key="6">
    <source>
        <dbReference type="ARBA" id="ARBA00022989"/>
    </source>
</evidence>
<feature type="transmembrane region" description="Helical" evidence="8">
    <location>
        <begin position="21"/>
        <end position="43"/>
    </location>
</feature>
<dbReference type="PATRIC" id="fig|1166016.3.peg.904"/>
<dbReference type="Proteomes" id="UP000269665">
    <property type="component" value="Unassembled WGS sequence"/>
</dbReference>
<evidence type="ECO:0000256" key="8">
    <source>
        <dbReference type="SAM" id="Phobius"/>
    </source>
</evidence>
<dbReference type="EMBL" id="PSZG01000002">
    <property type="protein sequence ID" value="RKO74067.1"/>
    <property type="molecule type" value="Genomic_DNA"/>
</dbReference>
<dbReference type="SMART" id="SM00382">
    <property type="entry name" value="AAA"/>
    <property type="match status" value="1"/>
</dbReference>
<dbReference type="eggNOG" id="COG4178">
    <property type="taxonomic scope" value="Bacteria"/>
</dbReference>
<keyword evidence="7 8" id="KW-0472">Membrane</keyword>
<keyword evidence="4" id="KW-0547">Nucleotide-binding</keyword>
<dbReference type="PROSITE" id="PS50893">
    <property type="entry name" value="ABC_TRANSPORTER_2"/>
    <property type="match status" value="1"/>
</dbReference>
<reference evidence="16" key="4">
    <citation type="submission" date="2023-07" db="EMBL/GenBank/DDBJ databases">
        <title>Identification of Pectobacterium versatile causing blackleg of potato from New York State with a whole genome sequencing approach.</title>
        <authorList>
            <person name="Ma X."/>
            <person name="Swingle B."/>
        </authorList>
    </citation>
    <scope>NUCLEOTIDE SEQUENCE [LARGE SCALE GENOMIC DNA]</scope>
    <source>
        <strain evidence="16">NY1588A</strain>
    </source>
</reference>
<dbReference type="CDD" id="cd03223">
    <property type="entry name" value="ABCD_peroxisomal_ALDP"/>
    <property type="match status" value="1"/>
</dbReference>
<dbReference type="GO" id="GO:0140359">
    <property type="term" value="F:ABC-type transporter activity"/>
    <property type="evidence" value="ECO:0007669"/>
    <property type="project" value="InterPro"/>
</dbReference>
<dbReference type="PANTHER" id="PTHR11384">
    <property type="entry name" value="ATP-BINDING CASSETTE, SUB-FAMILY D MEMBER"/>
    <property type="match status" value="1"/>
</dbReference>
<evidence type="ECO:0000256" key="7">
    <source>
        <dbReference type="ARBA" id="ARBA00023136"/>
    </source>
</evidence>
<keyword evidence="5 12" id="KW-0067">ATP-binding</keyword>
<feature type="domain" description="ABC transmembrane type-1" evidence="10">
    <location>
        <begin position="25"/>
        <end position="325"/>
    </location>
</feature>
<dbReference type="InterPro" id="IPR003439">
    <property type="entry name" value="ABC_transporter-like_ATP-bd"/>
</dbReference>
<proteinExistence type="predicted"/>
<dbReference type="GO" id="GO:0005524">
    <property type="term" value="F:ATP binding"/>
    <property type="evidence" value="ECO:0007669"/>
    <property type="project" value="UniProtKB-KW"/>
</dbReference>
<dbReference type="InterPro" id="IPR003593">
    <property type="entry name" value="AAA+_ATPase"/>
</dbReference>
<dbReference type="GO" id="GO:0016887">
    <property type="term" value="F:ATP hydrolysis activity"/>
    <property type="evidence" value="ECO:0007669"/>
    <property type="project" value="InterPro"/>
</dbReference>
<evidence type="ECO:0000313" key="12">
    <source>
        <dbReference type="EMBL" id="MBI0553769.1"/>
    </source>
</evidence>
<accession>A0A0H3I538</accession>
<dbReference type="AlphaFoldDB" id="A0A0H3I538"/>
<evidence type="ECO:0000256" key="1">
    <source>
        <dbReference type="ARBA" id="ARBA00004651"/>
    </source>
</evidence>
<dbReference type="InterPro" id="IPR036640">
    <property type="entry name" value="ABC1_TM_sf"/>
</dbReference>
<dbReference type="Pfam" id="PF00005">
    <property type="entry name" value="ABC_tran"/>
    <property type="match status" value="1"/>
</dbReference>
<dbReference type="PANTHER" id="PTHR11384:SF59">
    <property type="entry name" value="LYSOSOMAL COBALAMIN TRANSPORTER ABCD4"/>
    <property type="match status" value="1"/>
</dbReference>
<evidence type="ECO:0000313" key="14">
    <source>
        <dbReference type="Proteomes" id="UP000008044"/>
    </source>
</evidence>
<evidence type="ECO:0000256" key="3">
    <source>
        <dbReference type="ARBA" id="ARBA00022692"/>
    </source>
</evidence>
<keyword evidence="6 8" id="KW-1133">Transmembrane helix</keyword>
<dbReference type="EMBL" id="CP003415">
    <property type="protein sequence ID" value="AFI89010.1"/>
    <property type="molecule type" value="Genomic_DNA"/>
</dbReference>
<dbReference type="Gene3D" id="3.40.50.300">
    <property type="entry name" value="P-loop containing nucleotide triphosphate hydrolases"/>
    <property type="match status" value="1"/>
</dbReference>
<dbReference type="RefSeq" id="WP_012822720.1">
    <property type="nucleotide sequence ID" value="NC_017845.1"/>
</dbReference>
<protein>
    <submittedName>
        <fullName evidence="12">ABC transporter ATP-binding protein/permease</fullName>
    </submittedName>
    <submittedName>
        <fullName evidence="11">ABC transporter domain protein</fullName>
    </submittedName>
</protein>
<dbReference type="GeneID" id="45850567"/>
<reference evidence="13 15" key="3">
    <citation type="journal article" date="2018" name="BMC Genomics">
        <title>High genomic variability in the plant pathogenic bacterium Pectobacterium parmentieri deciphered from de novo assembled complete genomes.</title>
        <authorList>
            <person name="Zoledowska S."/>
            <person name="Motyka-Pomagruk A."/>
            <person name="Sledz W."/>
            <person name="Mengoni A."/>
            <person name="Lojkowska E."/>
        </authorList>
    </citation>
    <scope>NUCLEOTIDE SEQUENCE [LARGE SCALE GENOMIC DNA]</scope>
    <source>
        <strain evidence="13 15">IFB5626</strain>
    </source>
</reference>
<dbReference type="Proteomes" id="UP000008044">
    <property type="component" value="Chromosome"/>
</dbReference>
<dbReference type="Gene3D" id="1.20.1560.10">
    <property type="entry name" value="ABC transporter type 1, transmembrane domain"/>
    <property type="match status" value="1"/>
</dbReference>
<feature type="transmembrane region" description="Helical" evidence="8">
    <location>
        <begin position="183"/>
        <end position="203"/>
    </location>
</feature>
<evidence type="ECO:0000259" key="10">
    <source>
        <dbReference type="PROSITE" id="PS50929"/>
    </source>
</evidence>
<gene>
    <name evidence="11" type="ordered locus">W5S_0892</name>
    <name evidence="13" type="ORF">C5E00_22765</name>
    <name evidence="12" type="ORF">F6Q06_04575</name>
</gene>
<reference evidence="11" key="2">
    <citation type="submission" date="2012-03" db="EMBL/GenBank/DDBJ databases">
        <authorList>
            <person name="Koskinen P."/>
            <person name="Laine P."/>
            <person name="Niemi O."/>
            <person name="Nykyri J."/>
            <person name="Harjunpaa H."/>
            <person name="Auvinen P."/>
            <person name="Paulin L."/>
            <person name="Pirhonen M."/>
            <person name="Palva T."/>
            <person name="Holm L."/>
        </authorList>
    </citation>
    <scope>NUCLEOTIDE SEQUENCE</scope>
    <source>
        <strain evidence="11">SCC3193</strain>
    </source>
</reference>
<dbReference type="Proteomes" id="UP001194579">
    <property type="component" value="Unassembled WGS sequence"/>
</dbReference>
<dbReference type="EMBL" id="WABS01000006">
    <property type="protein sequence ID" value="MBI0553769.1"/>
    <property type="molecule type" value="Genomic_DNA"/>
</dbReference>